<evidence type="ECO:0000256" key="9">
    <source>
        <dbReference type="ARBA" id="ARBA00022679"/>
    </source>
</evidence>
<protein>
    <recommendedName>
        <fullName evidence="5">ATP citrate synthase</fullName>
        <ecNumber evidence="5">2.3.3.8</ecNumber>
    </recommendedName>
    <alternativeName>
        <fullName evidence="15">ATP-citrate (pro-S-)-lyase</fullName>
    </alternativeName>
    <alternativeName>
        <fullName evidence="16">Citrate cleavage enzyme</fullName>
    </alternativeName>
</protein>
<dbReference type="Pfam" id="PF00549">
    <property type="entry name" value="Ligase_CoA"/>
    <property type="match status" value="1"/>
</dbReference>
<dbReference type="SUPFAM" id="SSF51735">
    <property type="entry name" value="NAD(P)-binding Rossmann-fold domains"/>
    <property type="match status" value="1"/>
</dbReference>
<dbReference type="SUPFAM" id="SSF52210">
    <property type="entry name" value="Succinyl-CoA synthetase domains"/>
    <property type="match status" value="1"/>
</dbReference>
<dbReference type="GO" id="GO:0005829">
    <property type="term" value="C:cytosol"/>
    <property type="evidence" value="ECO:0007669"/>
    <property type="project" value="TreeGrafter"/>
</dbReference>
<dbReference type="Gene3D" id="3.40.50.261">
    <property type="entry name" value="Succinyl-CoA synthetase domains"/>
    <property type="match status" value="2"/>
</dbReference>
<evidence type="ECO:0000259" key="20">
    <source>
        <dbReference type="Pfam" id="PF24948"/>
    </source>
</evidence>
<evidence type="ECO:0000256" key="14">
    <source>
        <dbReference type="ARBA" id="ARBA00023098"/>
    </source>
</evidence>
<comment type="subunit">
    <text evidence="4">Homotetramer.</text>
</comment>
<evidence type="ECO:0000256" key="2">
    <source>
        <dbReference type="ARBA" id="ARBA00005899"/>
    </source>
</evidence>
<dbReference type="InterPro" id="IPR036291">
    <property type="entry name" value="NAD(P)-bd_dom_sf"/>
</dbReference>
<dbReference type="InterPro" id="IPR005811">
    <property type="entry name" value="SUCC_ACL_C"/>
</dbReference>
<dbReference type="Gene3D" id="3.30.470.110">
    <property type="match status" value="1"/>
</dbReference>
<dbReference type="FunFam" id="3.40.50.261:FF:000004">
    <property type="entry name" value="ATP-citrate synthase subunit"/>
    <property type="match status" value="1"/>
</dbReference>
<dbReference type="EMBL" id="SKCS01000170">
    <property type="protein sequence ID" value="TNN14594.1"/>
    <property type="molecule type" value="Genomic_DNA"/>
</dbReference>
<comment type="subcellular location">
    <subcellularLocation>
        <location evidence="1">Cytoplasm</location>
    </subcellularLocation>
</comment>
<evidence type="ECO:0000259" key="19">
    <source>
        <dbReference type="Pfam" id="PF16114"/>
    </source>
</evidence>
<dbReference type="Proteomes" id="UP000311919">
    <property type="component" value="Unassembled WGS sequence"/>
</dbReference>
<comment type="similarity">
    <text evidence="3">In the N-terminal section; belongs to the succinate/malate CoA ligase beta subunit family.</text>
</comment>
<dbReference type="SUPFAM" id="SSF48256">
    <property type="entry name" value="Citrate synthase"/>
    <property type="match status" value="1"/>
</dbReference>
<evidence type="ECO:0000256" key="13">
    <source>
        <dbReference type="ARBA" id="ARBA00022842"/>
    </source>
</evidence>
<dbReference type="GO" id="GO:0005524">
    <property type="term" value="F:ATP binding"/>
    <property type="evidence" value="ECO:0007669"/>
    <property type="project" value="UniProtKB-KW"/>
</dbReference>
<accession>A0A4Z2DDR8</accession>
<dbReference type="EC" id="2.3.3.8" evidence="5"/>
<dbReference type="CDD" id="cd06100">
    <property type="entry name" value="CCL_ACL-C"/>
    <property type="match status" value="1"/>
</dbReference>
<dbReference type="GO" id="GO:0006633">
    <property type="term" value="P:fatty acid biosynthetic process"/>
    <property type="evidence" value="ECO:0007669"/>
    <property type="project" value="TreeGrafter"/>
</dbReference>
<reference evidence="21 22" key="1">
    <citation type="submission" date="2019-03" db="EMBL/GenBank/DDBJ databases">
        <title>An improved genome assembly of the fluke Schistosoma japonicum.</title>
        <authorList>
            <person name="Hu W."/>
            <person name="Luo F."/>
            <person name="Yin M."/>
            <person name="Mo X."/>
            <person name="Sun C."/>
            <person name="Wu Q."/>
            <person name="Zhu B."/>
            <person name="Xiang M."/>
            <person name="Wang J."/>
            <person name="Wang Y."/>
            <person name="Zhang T."/>
            <person name="Xu B."/>
            <person name="Zheng H."/>
            <person name="Feng Z."/>
        </authorList>
    </citation>
    <scope>NUCLEOTIDE SEQUENCE [LARGE SCALE GENOMIC DNA]</scope>
    <source>
        <strain evidence="21">HuSjv2</strain>
        <tissue evidence="21">Worms</tissue>
    </source>
</reference>
<dbReference type="InterPro" id="IPR036969">
    <property type="entry name" value="Citrate_synthase_sf"/>
</dbReference>
<dbReference type="InterPro" id="IPR033847">
    <property type="entry name" value="Citrt_syn/SCS-alpha_CS"/>
</dbReference>
<evidence type="ECO:0000256" key="3">
    <source>
        <dbReference type="ARBA" id="ARBA00010719"/>
    </source>
</evidence>
<comment type="function">
    <text evidence="17">Catalyzes the cleavage of citrate into oxaloacetate and acetyl-CoA, the latter serving as common substrate in multiple biochemical reactions in protein, carbohydrate and lipid metabolism.</text>
</comment>
<dbReference type="Pfam" id="PF00285">
    <property type="entry name" value="Citrate_synt"/>
    <property type="match status" value="1"/>
</dbReference>
<evidence type="ECO:0000256" key="5">
    <source>
        <dbReference type="ARBA" id="ARBA00012639"/>
    </source>
</evidence>
<feature type="domain" description="ATP-citrate synthase/succinyl-CoA ligase C-terminal" evidence="18">
    <location>
        <begin position="647"/>
        <end position="777"/>
    </location>
</feature>
<evidence type="ECO:0000256" key="15">
    <source>
        <dbReference type="ARBA" id="ARBA00030151"/>
    </source>
</evidence>
<evidence type="ECO:0000313" key="22">
    <source>
        <dbReference type="Proteomes" id="UP000311919"/>
    </source>
</evidence>
<evidence type="ECO:0000256" key="12">
    <source>
        <dbReference type="ARBA" id="ARBA00022840"/>
    </source>
</evidence>
<keyword evidence="11" id="KW-0547">Nucleotide-binding</keyword>
<dbReference type="PANTHER" id="PTHR23118:SF42">
    <property type="entry name" value="ATP-CITRATE SYNTHASE"/>
    <property type="match status" value="1"/>
</dbReference>
<dbReference type="GO" id="GO:0006085">
    <property type="term" value="P:acetyl-CoA biosynthetic process"/>
    <property type="evidence" value="ECO:0007669"/>
    <property type="project" value="TreeGrafter"/>
</dbReference>
<dbReference type="Pfam" id="PF24948">
    <property type="entry name" value="Citrate_synth_N"/>
    <property type="match status" value="1"/>
</dbReference>
<keyword evidence="9" id="KW-0808">Transferase</keyword>
<dbReference type="PROSITE" id="PS01216">
    <property type="entry name" value="SUCCINYL_COA_LIG_1"/>
    <property type="match status" value="1"/>
</dbReference>
<dbReference type="FunFam" id="3.40.50.720:FF:000024">
    <property type="entry name" value="Probable ATP-citrate synthase"/>
    <property type="match status" value="1"/>
</dbReference>
<evidence type="ECO:0000256" key="10">
    <source>
        <dbReference type="ARBA" id="ARBA00022723"/>
    </source>
</evidence>
<evidence type="ECO:0000256" key="4">
    <source>
        <dbReference type="ARBA" id="ARBA00011881"/>
    </source>
</evidence>
<organism evidence="21 22">
    <name type="scientific">Schistosoma japonicum</name>
    <name type="common">Blood fluke</name>
    <dbReference type="NCBI Taxonomy" id="6182"/>
    <lineage>
        <taxon>Eukaryota</taxon>
        <taxon>Metazoa</taxon>
        <taxon>Spiralia</taxon>
        <taxon>Lophotrochozoa</taxon>
        <taxon>Platyhelminthes</taxon>
        <taxon>Trematoda</taxon>
        <taxon>Digenea</taxon>
        <taxon>Strigeidida</taxon>
        <taxon>Schistosomatoidea</taxon>
        <taxon>Schistosomatidae</taxon>
        <taxon>Schistosoma</taxon>
    </lineage>
</organism>
<dbReference type="GO" id="GO:0003878">
    <property type="term" value="F:ATP citrate synthase activity"/>
    <property type="evidence" value="ECO:0007669"/>
    <property type="project" value="UniProtKB-EC"/>
</dbReference>
<dbReference type="InterPro" id="IPR016142">
    <property type="entry name" value="Citrate_synth-like_lrg_a-sub"/>
</dbReference>
<comment type="caution">
    <text evidence="21">The sequence shown here is derived from an EMBL/GenBank/DDBJ whole genome shotgun (WGS) entry which is preliminary data.</text>
</comment>
<keyword evidence="10" id="KW-0479">Metal-binding</keyword>
<sequence>MGLDDLNFLLSLKSEEYYLCIYTQRDSNVILFHHTGGVDVGDVDSKAKRYEIPIQNIMKSDPGLRAGCSAEHILKSSLLSGVRCPKRVRMLADFIVELHAVFDKLYFTYLEINPLVICKWNMSLNEINGCNKNHIISDNGQHMDDINEQLYIHILDVAAKLDQCAEHLFSSSLEWSVNGKMLEFPCAFGKTECKEEAYIAKLDARTGASLKLTILNPNGRIWTMSAGGGASVIFADTICELAERVKAAGGTSQGVRDLANYGEYSGAPSEELTYEYSKTILKLMTSGEPNPDGKVLLIGGGIANFTNVAATFKGIVRTLTEFKEQLQKHKIRIFVRRAGPNYQEGLRVMRELGYTINVPIYVFGPETHMTAIVSMAFGLREIPLPKPSKIASSSDALTLYSCSGSSCREHVPSLNMASQNVKISECTTSDHRETSYKETLFTVETKCLIWGLQVKAVQSMLDFDYASHRTSPSVAALIYPFSDDHQLKFYWGAKELFLPVYKQMLDAMYKHPDAHILVNFASLRVAYDICMEAMQIDYICSNRNKQNGYPTHKHNHVSTHQIDHSDHNNDFLTNETQIKCIAIIAEGIPENLTRRLIQRSKERNILLIGPATVGGLKAGCFKIGNTGGMTDNILASRLYRPGSVAYVSRSGGMSNELNNIISMNSDGVYEGVAIGGDRFPGSTFLDHILRYESNPEIGMIVVLGEVGGVEEYALVEAVKLGKIKKPIIAWCIGSCGELLSAANGTSSGSIQFGHAGACANSLKETATAKNRALAEVGIHVPGSFDELDLLIRRVFDELVRSGQLIPKPDRPARTVPMDYEWAKELGLIRRPVSFTSTICDDRGEELLYAGMPIGQVIEQNLGIGGVLGLLWFKRRLPEYAMKFLELCLIITADHGPAVSGAHNTIVTTRAGKDLISSLVSGLLTIGDRFGGALDAAARQFSQAYDSGLTPMEFVNQERQASRLIMGIGHRIKSITNPDKRVQLLSAYVHEHFVATPVVDYAFEVEKVTTTKRPNLILNVDGMIGVAMVDFLRSSGHFTREEAEEYINIGTLNGLFVLGRSIGFIGHYLDQKRLHQGLYRHPWEDISYILPKYP</sequence>
<name>A0A4Z2DDR8_SCHJA</name>
<dbReference type="GO" id="GO:0046872">
    <property type="term" value="F:metal ion binding"/>
    <property type="evidence" value="ECO:0007669"/>
    <property type="project" value="UniProtKB-KW"/>
</dbReference>
<gene>
    <name evidence="21" type="ORF">EWB00_002057</name>
</gene>
<feature type="domain" description="ATP-citrate synthase citrate-binding" evidence="19">
    <location>
        <begin position="192"/>
        <end position="377"/>
    </location>
</feature>
<keyword evidence="8" id="KW-0597">Phosphoprotein</keyword>
<evidence type="ECO:0000256" key="11">
    <source>
        <dbReference type="ARBA" id="ARBA00022741"/>
    </source>
</evidence>
<dbReference type="SUPFAM" id="SSF56059">
    <property type="entry name" value="Glutathione synthetase ATP-binding domain-like"/>
    <property type="match status" value="1"/>
</dbReference>
<dbReference type="InterPro" id="IPR016143">
    <property type="entry name" value="Citrate_synth-like_sm_a-sub"/>
</dbReference>
<evidence type="ECO:0000256" key="1">
    <source>
        <dbReference type="ARBA" id="ARBA00004496"/>
    </source>
</evidence>
<evidence type="ECO:0000256" key="16">
    <source>
        <dbReference type="ARBA" id="ARBA00030982"/>
    </source>
</evidence>
<dbReference type="InterPro" id="IPR016102">
    <property type="entry name" value="Succinyl-CoA_synth-like"/>
</dbReference>
<evidence type="ECO:0000259" key="18">
    <source>
        <dbReference type="Pfam" id="PF00549"/>
    </source>
</evidence>
<dbReference type="Gene3D" id="3.40.50.720">
    <property type="entry name" value="NAD(P)-binding Rossmann-like Domain"/>
    <property type="match status" value="1"/>
</dbReference>
<dbReference type="PANTHER" id="PTHR23118">
    <property type="entry name" value="ATP-CITRATE SYNTHASE"/>
    <property type="match status" value="1"/>
</dbReference>
<keyword evidence="12" id="KW-0067">ATP-binding</keyword>
<dbReference type="STRING" id="6182.A0A4Z2DDR8"/>
<evidence type="ECO:0000313" key="21">
    <source>
        <dbReference type="EMBL" id="TNN14594.1"/>
    </source>
</evidence>
<dbReference type="Pfam" id="PF16114">
    <property type="entry name" value="Citrate_bind"/>
    <property type="match status" value="1"/>
</dbReference>
<keyword evidence="13" id="KW-0460">Magnesium</keyword>
<dbReference type="FunFam" id="3.40.50.261:FF:000003">
    <property type="entry name" value="ATP-citrate synthase subunit"/>
    <property type="match status" value="1"/>
</dbReference>
<dbReference type="Gene3D" id="1.10.230.10">
    <property type="entry name" value="Cytochrome P450-Terp, domain 2"/>
    <property type="match status" value="1"/>
</dbReference>
<evidence type="ECO:0000256" key="7">
    <source>
        <dbReference type="ARBA" id="ARBA00022516"/>
    </source>
</evidence>
<dbReference type="InterPro" id="IPR002020">
    <property type="entry name" value="Citrate_synthase"/>
</dbReference>
<keyword evidence="14" id="KW-0443">Lipid metabolism</keyword>
<dbReference type="Gene3D" id="1.10.580.10">
    <property type="entry name" value="Citrate Synthase, domain 1"/>
    <property type="match status" value="1"/>
</dbReference>
<proteinExistence type="inferred from homology"/>
<keyword evidence="6" id="KW-0963">Cytoplasm</keyword>
<evidence type="ECO:0000256" key="17">
    <source>
        <dbReference type="ARBA" id="ARBA00093367"/>
    </source>
</evidence>
<comment type="similarity">
    <text evidence="2">In the C-terminal section; belongs to the succinate/malate CoA ligase alpha subunit family.</text>
</comment>
<dbReference type="AlphaFoldDB" id="A0A4Z2DDR8"/>
<feature type="domain" description="ATP-citrate synthase ATP-grasp" evidence="20">
    <location>
        <begin position="13"/>
        <end position="120"/>
    </location>
</feature>
<dbReference type="InterPro" id="IPR032263">
    <property type="entry name" value="Citrate-bd"/>
</dbReference>
<dbReference type="OrthoDB" id="3261737at2759"/>
<keyword evidence="7" id="KW-0444">Lipid biosynthesis</keyword>
<keyword evidence="22" id="KW-1185">Reference proteome</keyword>
<evidence type="ECO:0000256" key="6">
    <source>
        <dbReference type="ARBA" id="ARBA00022490"/>
    </source>
</evidence>
<evidence type="ECO:0000256" key="8">
    <source>
        <dbReference type="ARBA" id="ARBA00022553"/>
    </source>
</evidence>
<dbReference type="InterPro" id="IPR056749">
    <property type="entry name" value="Citrate_synth_N"/>
</dbReference>